<evidence type="ECO:0000313" key="1">
    <source>
        <dbReference type="EMBL" id="CAB4185368.1"/>
    </source>
</evidence>
<reference evidence="4" key="1">
    <citation type="submission" date="2020-05" db="EMBL/GenBank/DDBJ databases">
        <authorList>
            <person name="Chiriac C."/>
            <person name="Salcher M."/>
            <person name="Ghai R."/>
            <person name="Kavagutti S V."/>
        </authorList>
    </citation>
    <scope>NUCLEOTIDE SEQUENCE</scope>
</reference>
<gene>
    <name evidence="1" type="ORF">UFOVP1127_59</name>
    <name evidence="2" type="ORF">UFOVP1242_15</name>
    <name evidence="3" type="ORF">UFOVP1492_75</name>
    <name evidence="4" type="ORF">UFOVP1580_104</name>
</gene>
<evidence type="ECO:0000313" key="2">
    <source>
        <dbReference type="EMBL" id="CAB4193054.1"/>
    </source>
</evidence>
<name>A0A6J7XPV2_9CAUD</name>
<evidence type="ECO:0000313" key="4">
    <source>
        <dbReference type="EMBL" id="CAB5231553.1"/>
    </source>
</evidence>
<accession>A0A6J7XPV2</accession>
<proteinExistence type="predicted"/>
<protein>
    <submittedName>
        <fullName evidence="4">Uncharacterized protein</fullName>
    </submittedName>
</protein>
<organism evidence="4">
    <name type="scientific">uncultured Caudovirales phage</name>
    <dbReference type="NCBI Taxonomy" id="2100421"/>
    <lineage>
        <taxon>Viruses</taxon>
        <taxon>Duplodnaviria</taxon>
        <taxon>Heunggongvirae</taxon>
        <taxon>Uroviricota</taxon>
        <taxon>Caudoviricetes</taxon>
        <taxon>Peduoviridae</taxon>
        <taxon>Maltschvirus</taxon>
        <taxon>Maltschvirus maltsch</taxon>
    </lineage>
</organism>
<dbReference type="EMBL" id="LR797450">
    <property type="protein sequence ID" value="CAB4217733.1"/>
    <property type="molecule type" value="Genomic_DNA"/>
</dbReference>
<dbReference type="EMBL" id="LR798430">
    <property type="protein sequence ID" value="CAB5231553.1"/>
    <property type="molecule type" value="Genomic_DNA"/>
</dbReference>
<dbReference type="EMBL" id="LR797075">
    <property type="protein sequence ID" value="CAB4185368.1"/>
    <property type="molecule type" value="Genomic_DNA"/>
</dbReference>
<evidence type="ECO:0000313" key="3">
    <source>
        <dbReference type="EMBL" id="CAB4217733.1"/>
    </source>
</evidence>
<sequence length="147" mass="16455">MNRKKVPMSKVTAADIDVLVPITVVPDFDSECFGKMWDLRSSDCAGCAASELCGLFYRDTVAAKVRKHKADQKRGLYLDEQDFSFDNAKLLSLMEQRSGDLDIQDIVEAVEYLSKSKDDVAVGEYVKRLLRENGFKTVSGIIHKKTA</sequence>
<dbReference type="EMBL" id="LR797197">
    <property type="protein sequence ID" value="CAB4193054.1"/>
    <property type="molecule type" value="Genomic_DNA"/>
</dbReference>